<keyword evidence="12" id="KW-0862">Zinc</keyword>
<keyword evidence="11" id="KW-0833">Ubl conjugation pathway</keyword>
<dbReference type="GO" id="GO:0016558">
    <property type="term" value="P:protein import into peroxisome matrix"/>
    <property type="evidence" value="ECO:0007669"/>
    <property type="project" value="EnsemblPlants"/>
</dbReference>
<evidence type="ECO:0000256" key="17">
    <source>
        <dbReference type="SAM" id="MobiDB-lite"/>
    </source>
</evidence>
<dbReference type="GO" id="GO:0061630">
    <property type="term" value="F:ubiquitin protein ligase activity"/>
    <property type="evidence" value="ECO:0007669"/>
    <property type="project" value="UniProtKB-EC"/>
</dbReference>
<evidence type="ECO:0000256" key="3">
    <source>
        <dbReference type="ARBA" id="ARBA00004906"/>
    </source>
</evidence>
<evidence type="ECO:0000256" key="2">
    <source>
        <dbReference type="ARBA" id="ARBA00004585"/>
    </source>
</evidence>
<dbReference type="STRING" id="40148.A0A0E0AMJ0"/>
<keyword evidence="10" id="KW-0863">Zinc-finger</keyword>
<dbReference type="PANTHER" id="PTHR23350:SF0">
    <property type="entry name" value="PEROXISOME BIOGENESIS FACTOR 10"/>
    <property type="match status" value="1"/>
</dbReference>
<evidence type="ECO:0000256" key="1">
    <source>
        <dbReference type="ARBA" id="ARBA00000900"/>
    </source>
</evidence>
<evidence type="ECO:0000256" key="7">
    <source>
        <dbReference type="ARBA" id="ARBA00022679"/>
    </source>
</evidence>
<dbReference type="EnsemblPlants" id="OGLUM07G21680.1">
    <property type="protein sequence ID" value="OGLUM07G21680.1"/>
    <property type="gene ID" value="OGLUM07G21680"/>
</dbReference>
<dbReference type="HOGENOM" id="CLU_895388_0_0_1"/>
<dbReference type="InterPro" id="IPR025654">
    <property type="entry name" value="PEX2/10"/>
</dbReference>
<comment type="similarity">
    <text evidence="4">Belongs to the pex2/pex10/pex12 family.</text>
</comment>
<evidence type="ECO:0000256" key="14">
    <source>
        <dbReference type="ARBA" id="ARBA00022989"/>
    </source>
</evidence>
<evidence type="ECO:0000313" key="19">
    <source>
        <dbReference type="EnsemblPlants" id="OGLUM07G21680.1"/>
    </source>
</evidence>
<evidence type="ECO:0000256" key="16">
    <source>
        <dbReference type="ARBA" id="ARBA00023140"/>
    </source>
</evidence>
<evidence type="ECO:0000256" key="8">
    <source>
        <dbReference type="ARBA" id="ARBA00022692"/>
    </source>
</evidence>
<dbReference type="Proteomes" id="UP000026961">
    <property type="component" value="Chromosome 7"/>
</dbReference>
<keyword evidence="20" id="KW-1185">Reference proteome</keyword>
<reference evidence="19" key="2">
    <citation type="submission" date="2018-05" db="EMBL/GenBank/DDBJ databases">
        <title>OgluRS3 (Oryza glumaepatula Reference Sequence Version 3).</title>
        <authorList>
            <person name="Zhang J."/>
            <person name="Kudrna D."/>
            <person name="Lee S."/>
            <person name="Talag J."/>
            <person name="Welchert J."/>
            <person name="Wing R.A."/>
        </authorList>
    </citation>
    <scope>NUCLEOTIDE SEQUENCE [LARGE SCALE GENOMIC DNA]</scope>
</reference>
<dbReference type="AlphaFoldDB" id="A0A0E0AMJ0"/>
<feature type="region of interest" description="Disordered" evidence="17">
    <location>
        <begin position="1"/>
        <end position="30"/>
    </location>
</feature>
<dbReference type="GO" id="GO:0005829">
    <property type="term" value="C:cytosol"/>
    <property type="evidence" value="ECO:0007669"/>
    <property type="project" value="EnsemblPlants"/>
</dbReference>
<evidence type="ECO:0000256" key="9">
    <source>
        <dbReference type="ARBA" id="ARBA00022723"/>
    </source>
</evidence>
<dbReference type="GO" id="GO:0010381">
    <property type="term" value="P:peroxisome-chloroplast membrane tethering"/>
    <property type="evidence" value="ECO:0007669"/>
    <property type="project" value="EnsemblPlants"/>
</dbReference>
<dbReference type="PANTHER" id="PTHR23350">
    <property type="entry name" value="PEROXISOME ASSEMBLY PROTEIN 10"/>
    <property type="match status" value="1"/>
</dbReference>
<keyword evidence="9" id="KW-0479">Metal-binding</keyword>
<keyword evidence="6" id="KW-0813">Transport</keyword>
<dbReference type="InterPro" id="IPR006845">
    <property type="entry name" value="Pex_N"/>
</dbReference>
<dbReference type="Gramene" id="OGLUM07G21680.1">
    <property type="protein sequence ID" value="OGLUM07G21680.1"/>
    <property type="gene ID" value="OGLUM07G21680"/>
</dbReference>
<dbReference type="EC" id="2.3.2.27" evidence="5"/>
<dbReference type="eggNOG" id="KOG0317">
    <property type="taxonomic scope" value="Eukaryota"/>
</dbReference>
<evidence type="ECO:0000256" key="5">
    <source>
        <dbReference type="ARBA" id="ARBA00012483"/>
    </source>
</evidence>
<evidence type="ECO:0000256" key="4">
    <source>
        <dbReference type="ARBA" id="ARBA00008704"/>
    </source>
</evidence>
<keyword evidence="16" id="KW-0576">Peroxisome</keyword>
<evidence type="ECO:0000256" key="12">
    <source>
        <dbReference type="ARBA" id="ARBA00022833"/>
    </source>
</evidence>
<feature type="domain" description="Pex N-terminal" evidence="18">
    <location>
        <begin position="158"/>
        <end position="205"/>
    </location>
</feature>
<dbReference type="GO" id="GO:0008270">
    <property type="term" value="F:zinc ion binding"/>
    <property type="evidence" value="ECO:0007669"/>
    <property type="project" value="UniProtKB-KW"/>
</dbReference>
<keyword evidence="7" id="KW-0808">Transferase</keyword>
<evidence type="ECO:0000256" key="13">
    <source>
        <dbReference type="ARBA" id="ARBA00022927"/>
    </source>
</evidence>
<keyword evidence="13" id="KW-0653">Protein transport</keyword>
<evidence type="ECO:0000256" key="6">
    <source>
        <dbReference type="ARBA" id="ARBA00022448"/>
    </source>
</evidence>
<keyword evidence="8" id="KW-0812">Transmembrane</keyword>
<comment type="pathway">
    <text evidence="3">Protein modification; protein ubiquitination.</text>
</comment>
<evidence type="ECO:0000259" key="18">
    <source>
        <dbReference type="Pfam" id="PF04757"/>
    </source>
</evidence>
<evidence type="ECO:0000256" key="15">
    <source>
        <dbReference type="ARBA" id="ARBA00023136"/>
    </source>
</evidence>
<dbReference type="Pfam" id="PF04757">
    <property type="entry name" value="Pex2_Pex12"/>
    <property type="match status" value="2"/>
</dbReference>
<proteinExistence type="inferred from homology"/>
<dbReference type="GO" id="GO:0006513">
    <property type="term" value="P:protein monoubiquitination"/>
    <property type="evidence" value="ECO:0007669"/>
    <property type="project" value="EnsemblPlants"/>
</dbReference>
<protein>
    <recommendedName>
        <fullName evidence="5">RING-type E3 ubiquitin transferase</fullName>
        <ecNumber evidence="5">2.3.2.27</ecNumber>
    </recommendedName>
</protein>
<reference evidence="19" key="1">
    <citation type="submission" date="2015-04" db="UniProtKB">
        <authorList>
            <consortium name="EnsemblPlants"/>
        </authorList>
    </citation>
    <scope>IDENTIFICATION</scope>
</reference>
<dbReference type="GO" id="GO:0009793">
    <property type="term" value="P:embryo development ending in seed dormancy"/>
    <property type="evidence" value="ECO:0007669"/>
    <property type="project" value="EnsemblPlants"/>
</dbReference>
<dbReference type="GO" id="GO:0009853">
    <property type="term" value="P:photorespiration"/>
    <property type="evidence" value="ECO:0007669"/>
    <property type="project" value="EnsemblPlants"/>
</dbReference>
<organism evidence="19">
    <name type="scientific">Oryza glumipatula</name>
    <dbReference type="NCBI Taxonomy" id="40148"/>
    <lineage>
        <taxon>Eukaryota</taxon>
        <taxon>Viridiplantae</taxon>
        <taxon>Streptophyta</taxon>
        <taxon>Embryophyta</taxon>
        <taxon>Tracheophyta</taxon>
        <taxon>Spermatophyta</taxon>
        <taxon>Magnoliopsida</taxon>
        <taxon>Liliopsida</taxon>
        <taxon>Poales</taxon>
        <taxon>Poaceae</taxon>
        <taxon>BOP clade</taxon>
        <taxon>Oryzoideae</taxon>
        <taxon>Oryzeae</taxon>
        <taxon>Oryzinae</taxon>
        <taxon>Oryza</taxon>
    </lineage>
</organism>
<comment type="subcellular location">
    <subcellularLocation>
        <location evidence="2">Peroxisome membrane</location>
        <topology evidence="2">Multi-pass membrane protein</topology>
    </subcellularLocation>
</comment>
<name>A0A0E0AMJ0_9ORYZ</name>
<evidence type="ECO:0000313" key="20">
    <source>
        <dbReference type="Proteomes" id="UP000026961"/>
    </source>
</evidence>
<sequence length="311" mass="34108">MRGGGGGDAGTSSRGGGSGGAPARPRRFPEAAQPEIMRAAEKDDGYAAHVTEACRDAFRHLFGTRVAVAYQNEIKLLGQSLYYLLTTGSGQQTLGEEYCDISQVATSYGLPPTPARRILFILYQTTVPYLAERISSRIVARGIALDDSQLDDHSERLYYHLPKRAAGIRYVFIGKPLNQRPRYQILGIFLLIQLCILGAERLRRSRGVPVLNEDGNIISDIRHGKTVDLATSSELLRLSVSSTSCYATEFYLKKKAIKHPVVRANAPFVSVPVRIPLPQPVAMSSAGVALWSGVMRSLNAPYAELRLHIRV</sequence>
<feature type="compositionally biased region" description="Gly residues" evidence="17">
    <location>
        <begin position="1"/>
        <end position="20"/>
    </location>
</feature>
<feature type="domain" description="Pex N-terminal" evidence="18">
    <location>
        <begin position="44"/>
        <end position="143"/>
    </location>
</feature>
<accession>A0A0E0AMJ0</accession>
<dbReference type="GO" id="GO:0005778">
    <property type="term" value="C:peroxisomal membrane"/>
    <property type="evidence" value="ECO:0007669"/>
    <property type="project" value="UniProtKB-SubCell"/>
</dbReference>
<dbReference type="GO" id="GO:0006635">
    <property type="term" value="P:fatty acid beta-oxidation"/>
    <property type="evidence" value="ECO:0007669"/>
    <property type="project" value="EnsemblPlants"/>
</dbReference>
<keyword evidence="14" id="KW-1133">Transmembrane helix</keyword>
<evidence type="ECO:0000256" key="10">
    <source>
        <dbReference type="ARBA" id="ARBA00022771"/>
    </source>
</evidence>
<comment type="catalytic activity">
    <reaction evidence="1">
        <text>S-ubiquitinyl-[E2 ubiquitin-conjugating enzyme]-L-cysteine + [acceptor protein]-L-lysine = [E2 ubiquitin-conjugating enzyme]-L-cysteine + N(6)-ubiquitinyl-[acceptor protein]-L-lysine.</text>
        <dbReference type="EC" id="2.3.2.27"/>
    </reaction>
</comment>
<evidence type="ECO:0000256" key="11">
    <source>
        <dbReference type="ARBA" id="ARBA00022786"/>
    </source>
</evidence>
<keyword evidence="15" id="KW-0472">Membrane</keyword>